<accession>I6Z609</accession>
<dbReference type="SUPFAM" id="SSF57783">
    <property type="entry name" value="Zinc beta-ribbon"/>
    <property type="match status" value="1"/>
</dbReference>
<protein>
    <submittedName>
        <fullName evidence="11">DNA primase</fullName>
    </submittedName>
</protein>
<dbReference type="GO" id="GO:0003677">
    <property type="term" value="F:DNA binding"/>
    <property type="evidence" value="ECO:0007669"/>
    <property type="project" value="InterPro"/>
</dbReference>
<dbReference type="InterPro" id="IPR036977">
    <property type="entry name" value="DNA_primase_Znf_CHC2"/>
</dbReference>
<dbReference type="InterPro" id="IPR002694">
    <property type="entry name" value="Znf_CHC2"/>
</dbReference>
<dbReference type="InterPro" id="IPR034151">
    <property type="entry name" value="TOPRIM_DnaG_bac"/>
</dbReference>
<dbReference type="STRING" id="1197325.WEN_01045"/>
<evidence type="ECO:0000256" key="8">
    <source>
        <dbReference type="ARBA" id="ARBA00022833"/>
    </source>
</evidence>
<dbReference type="EMBL" id="CP003703">
    <property type="protein sequence ID" value="AFN65008.1"/>
    <property type="molecule type" value="Genomic_DNA"/>
</dbReference>
<evidence type="ECO:0000313" key="11">
    <source>
        <dbReference type="EMBL" id="AFN65008.1"/>
    </source>
</evidence>
<dbReference type="InterPro" id="IPR050219">
    <property type="entry name" value="DnaG_primase"/>
</dbReference>
<dbReference type="Gene3D" id="3.90.980.10">
    <property type="entry name" value="DNA primase, catalytic core, N-terminal domain"/>
    <property type="match status" value="1"/>
</dbReference>
<keyword evidence="4" id="KW-0548">Nucleotidyltransferase</keyword>
<dbReference type="Pfam" id="PF13155">
    <property type="entry name" value="Toprim_2"/>
    <property type="match status" value="1"/>
</dbReference>
<evidence type="ECO:0000256" key="4">
    <source>
        <dbReference type="ARBA" id="ARBA00022695"/>
    </source>
</evidence>
<dbReference type="PATRIC" id="fig|1197325.3.peg.226"/>
<evidence type="ECO:0000256" key="7">
    <source>
        <dbReference type="ARBA" id="ARBA00022771"/>
    </source>
</evidence>
<dbReference type="GO" id="GO:1990077">
    <property type="term" value="C:primosome complex"/>
    <property type="evidence" value="ECO:0007669"/>
    <property type="project" value="UniProtKB-KW"/>
</dbReference>
<name>I6Z609_MYCWM</name>
<dbReference type="InterPro" id="IPR013264">
    <property type="entry name" value="DNAG_N"/>
</dbReference>
<dbReference type="GO" id="GO:0000428">
    <property type="term" value="C:DNA-directed RNA polymerase complex"/>
    <property type="evidence" value="ECO:0007669"/>
    <property type="project" value="UniProtKB-KW"/>
</dbReference>
<dbReference type="Gene3D" id="3.40.1360.10">
    <property type="match status" value="1"/>
</dbReference>
<dbReference type="GO" id="GO:0008270">
    <property type="term" value="F:zinc ion binding"/>
    <property type="evidence" value="ECO:0007669"/>
    <property type="project" value="UniProtKB-KW"/>
</dbReference>
<gene>
    <name evidence="11" type="ordered locus">WEN_01045</name>
</gene>
<keyword evidence="9" id="KW-0804">Transcription</keyword>
<keyword evidence="3" id="KW-0808">Transferase</keyword>
<dbReference type="InterPro" id="IPR006171">
    <property type="entry name" value="TOPRIM_dom"/>
</dbReference>
<dbReference type="GO" id="GO:0003899">
    <property type="term" value="F:DNA-directed RNA polymerase activity"/>
    <property type="evidence" value="ECO:0007669"/>
    <property type="project" value="InterPro"/>
</dbReference>
<organism evidence="11 12">
    <name type="scientific">Mycoplasma wenyonii (strain Massachusetts)</name>
    <name type="common">Eperythrozoon wenyonii</name>
    <dbReference type="NCBI Taxonomy" id="1197325"/>
    <lineage>
        <taxon>Bacteria</taxon>
        <taxon>Bacillati</taxon>
        <taxon>Mycoplasmatota</taxon>
        <taxon>Mollicutes</taxon>
        <taxon>Mycoplasmataceae</taxon>
        <taxon>Mycoplasma</taxon>
    </lineage>
</organism>
<evidence type="ECO:0000313" key="12">
    <source>
        <dbReference type="Proteomes" id="UP000009005"/>
    </source>
</evidence>
<dbReference type="PROSITE" id="PS50880">
    <property type="entry name" value="TOPRIM"/>
    <property type="match status" value="1"/>
</dbReference>
<dbReference type="CDD" id="cd03364">
    <property type="entry name" value="TOPRIM_DnaG_primases"/>
    <property type="match status" value="1"/>
</dbReference>
<dbReference type="Gene3D" id="3.90.580.10">
    <property type="entry name" value="Zinc finger, CHC2-type domain"/>
    <property type="match status" value="1"/>
</dbReference>
<keyword evidence="6" id="KW-0479">Metal-binding</keyword>
<keyword evidence="7" id="KW-0863">Zinc-finger</keyword>
<dbReference type="SMART" id="SM00493">
    <property type="entry name" value="TOPRIM"/>
    <property type="match status" value="1"/>
</dbReference>
<evidence type="ECO:0000256" key="5">
    <source>
        <dbReference type="ARBA" id="ARBA00022705"/>
    </source>
</evidence>
<dbReference type="Pfam" id="PF08275">
    <property type="entry name" value="DNAG_N"/>
    <property type="match status" value="1"/>
</dbReference>
<dbReference type="KEGG" id="mwe:WEN_01045"/>
<keyword evidence="2" id="KW-0639">Primosome</keyword>
<dbReference type="Proteomes" id="UP000009005">
    <property type="component" value="Chromosome"/>
</dbReference>
<dbReference type="OrthoDB" id="9803773at2"/>
<proteinExistence type="predicted"/>
<dbReference type="PANTHER" id="PTHR30313:SF2">
    <property type="entry name" value="DNA PRIMASE"/>
    <property type="match status" value="1"/>
</dbReference>
<dbReference type="Pfam" id="PF01807">
    <property type="entry name" value="Zn_ribbon_DnaG"/>
    <property type="match status" value="1"/>
</dbReference>
<dbReference type="AlphaFoldDB" id="I6Z609"/>
<dbReference type="GO" id="GO:0006269">
    <property type="term" value="P:DNA replication, synthesis of primer"/>
    <property type="evidence" value="ECO:0007669"/>
    <property type="project" value="UniProtKB-KW"/>
</dbReference>
<keyword evidence="8" id="KW-0862">Zinc</keyword>
<dbReference type="SMART" id="SM00400">
    <property type="entry name" value="ZnF_CHCC"/>
    <property type="match status" value="1"/>
</dbReference>
<keyword evidence="1" id="KW-0240">DNA-directed RNA polymerase</keyword>
<dbReference type="InterPro" id="IPR037068">
    <property type="entry name" value="DNA_primase_core_N_sf"/>
</dbReference>
<dbReference type="HOGENOM" id="CLU_013501_3_3_14"/>
<keyword evidence="5" id="KW-0235">DNA replication</keyword>
<reference evidence="11 12" key="1">
    <citation type="journal article" date="2012" name="J. Bacteriol.">
        <title>Complete genome sequence of Mycoplasma wenyonii strain Massachusetts.</title>
        <authorList>
            <person name="Dos Santos A.P."/>
            <person name="Guimaraes A.M."/>
            <person name="do Nascimento N.C."/>
            <person name="Sanmiguel P.J."/>
            <person name="Messick J.B."/>
        </authorList>
    </citation>
    <scope>NUCLEOTIDE SEQUENCE [LARGE SCALE GENOMIC DNA]</scope>
    <source>
        <strain evidence="11 12">Massachusetts</strain>
    </source>
</reference>
<dbReference type="GO" id="GO:0005737">
    <property type="term" value="C:cytoplasm"/>
    <property type="evidence" value="ECO:0007669"/>
    <property type="project" value="TreeGrafter"/>
</dbReference>
<evidence type="ECO:0000256" key="9">
    <source>
        <dbReference type="ARBA" id="ARBA00023163"/>
    </source>
</evidence>
<evidence type="ECO:0000256" key="2">
    <source>
        <dbReference type="ARBA" id="ARBA00022515"/>
    </source>
</evidence>
<feature type="domain" description="Toprim" evidence="10">
    <location>
        <begin position="259"/>
        <end position="342"/>
    </location>
</feature>
<evidence type="ECO:0000256" key="1">
    <source>
        <dbReference type="ARBA" id="ARBA00022478"/>
    </source>
</evidence>
<dbReference type="PANTHER" id="PTHR30313">
    <property type="entry name" value="DNA PRIMASE"/>
    <property type="match status" value="1"/>
</dbReference>
<keyword evidence="12" id="KW-1185">Reference proteome</keyword>
<sequence length="632" mass="72721">MADRSQISIKGVIEHYLKLEKKGRNYWALCPFHEDSRASLSISEEKNIFKCFACGVAGDAVSFIMRKEKANFHNALLQAHKILKLPMENVIDPRISHELQQRNQLLKFNEFVSQFYEKHLHSDSGKQALAYLTQERKLTLELIKKFRIGYAPAGKELLLALERVKKADKEYQFIDNEFLLRTGIFSQERGKKDSVLPLFHDRIVIPVFSLTNELIGFSSRVAPSSKSEIKYMHSKETILFRKAQLLYNMPALEGINSSSDIYLFEGCFDLYSLLLVNPEYKAVALMGRELSADTLALIQKHGIKKIVLLLDTDRAGISASLKIIQQLLKVGITPYSLGIDFQGSKDFSELYCSNPNLTLSDPIYFVDWIKASWKSSINQSSPETELLSLNQVVNALLNSLFLGDPARAFQLQPNLDAQFAISTLNSIFSLYGLVSMSQREQELISAKQKSYLEAINLYVLAQSENSPRRIPYPPKEKGKPTTIISDYSTILALWTALLKCKKIHEMLKRQLKDWQSTSLENYYELFQWILLPEEKLFLTQLQENLSAISKHVFFPKNVQTPEISFEKVWDFFELYYSLIHLLLDKSEEYLKSDNLTSLSIKLDWLKKIENDRESLRDKSSVIFNKLLELEKK</sequence>
<evidence type="ECO:0000256" key="6">
    <source>
        <dbReference type="ARBA" id="ARBA00022723"/>
    </source>
</evidence>
<dbReference type="RefSeq" id="WP_014849718.1">
    <property type="nucleotide sequence ID" value="NC_018149.1"/>
</dbReference>
<evidence type="ECO:0000259" key="10">
    <source>
        <dbReference type="PROSITE" id="PS50880"/>
    </source>
</evidence>
<dbReference type="SUPFAM" id="SSF56731">
    <property type="entry name" value="DNA primase core"/>
    <property type="match status" value="1"/>
</dbReference>
<evidence type="ECO:0000256" key="3">
    <source>
        <dbReference type="ARBA" id="ARBA00022679"/>
    </source>
</evidence>